<dbReference type="SUPFAM" id="SSF51556">
    <property type="entry name" value="Metallo-dependent hydrolases"/>
    <property type="match status" value="1"/>
</dbReference>
<dbReference type="EMBL" id="JBITYG010000002">
    <property type="protein sequence ID" value="MFI9100492.1"/>
    <property type="molecule type" value="Genomic_DNA"/>
</dbReference>
<evidence type="ECO:0000259" key="6">
    <source>
        <dbReference type="Pfam" id="PF00962"/>
    </source>
</evidence>
<accession>A0ABW8C254</accession>
<dbReference type="InterPro" id="IPR006330">
    <property type="entry name" value="Ado/ade_deaminase"/>
</dbReference>
<dbReference type="Gene3D" id="3.20.20.140">
    <property type="entry name" value="Metal-dependent hydrolases"/>
    <property type="match status" value="1"/>
</dbReference>
<sequence>MTSTSVATRDLRALPKAHLHVHLESTVRWPTLAEIGAANGVEIPAHLVDGGHAFESFADFFAQNDLVRSCLRRPADFRRIAYEFCEDEAANGTRYAEVSFTAAGHGERLGDLDMPLVSVLEGLAAGQEAFGIECRVLLDHSRRRSVERAWRTLELAERHTGAGVVGIGVAGDEAHPVEPFAEVFVAARKAGLHIVHHAGEACGPESIRAALDIGGAERIGHGIRILDDEALVAEVRERRIPLEVCPSSNVALGFAASLRAHPLERMRAAGLFVTLSTDIPSMINVSLAREYELVRDAFGYDDEVLAELARAGVDASFAPDGTKARLRAEIDDWLTQDA</sequence>
<evidence type="ECO:0000256" key="1">
    <source>
        <dbReference type="ARBA" id="ARBA00001947"/>
    </source>
</evidence>
<dbReference type="Pfam" id="PF00962">
    <property type="entry name" value="A_deaminase"/>
    <property type="match status" value="1"/>
</dbReference>
<dbReference type="InterPro" id="IPR001365">
    <property type="entry name" value="A_deaminase_dom"/>
</dbReference>
<protein>
    <submittedName>
        <fullName evidence="7">Adenosine deaminase</fullName>
        <ecNumber evidence="7">3.5.4.4</ecNumber>
    </submittedName>
</protein>
<evidence type="ECO:0000313" key="7">
    <source>
        <dbReference type="EMBL" id="MFI9100492.1"/>
    </source>
</evidence>
<comment type="similarity">
    <text evidence="2">Belongs to the metallo-dependent hydrolases superfamily. Adenosine and AMP deaminases family.</text>
</comment>
<dbReference type="Proteomes" id="UP001614394">
    <property type="component" value="Unassembled WGS sequence"/>
</dbReference>
<evidence type="ECO:0000256" key="3">
    <source>
        <dbReference type="ARBA" id="ARBA00022723"/>
    </source>
</evidence>
<dbReference type="EC" id="3.5.4.4" evidence="7"/>
<comment type="cofactor">
    <cofactor evidence="1">
        <name>Zn(2+)</name>
        <dbReference type="ChEBI" id="CHEBI:29105"/>
    </cofactor>
</comment>
<feature type="domain" description="Adenosine deaminase" evidence="6">
    <location>
        <begin position="15"/>
        <end position="333"/>
    </location>
</feature>
<evidence type="ECO:0000313" key="8">
    <source>
        <dbReference type="Proteomes" id="UP001614394"/>
    </source>
</evidence>
<keyword evidence="4 7" id="KW-0378">Hydrolase</keyword>
<dbReference type="NCBIfam" id="TIGR01430">
    <property type="entry name" value="aden_deam"/>
    <property type="match status" value="1"/>
</dbReference>
<dbReference type="PANTHER" id="PTHR43114">
    <property type="entry name" value="ADENINE DEAMINASE"/>
    <property type="match status" value="1"/>
</dbReference>
<gene>
    <name evidence="7" type="primary">add</name>
    <name evidence="7" type="ORF">ACIGXA_08185</name>
</gene>
<evidence type="ECO:0000256" key="4">
    <source>
        <dbReference type="ARBA" id="ARBA00022801"/>
    </source>
</evidence>
<evidence type="ECO:0000256" key="5">
    <source>
        <dbReference type="ARBA" id="ARBA00022833"/>
    </source>
</evidence>
<keyword evidence="5" id="KW-0862">Zinc</keyword>
<dbReference type="GO" id="GO:0016787">
    <property type="term" value="F:hydrolase activity"/>
    <property type="evidence" value="ECO:0007669"/>
    <property type="project" value="UniProtKB-KW"/>
</dbReference>
<dbReference type="RefSeq" id="WP_399645740.1">
    <property type="nucleotide sequence ID" value="NZ_JBITYG010000002.1"/>
</dbReference>
<proteinExistence type="inferred from homology"/>
<keyword evidence="8" id="KW-1185">Reference proteome</keyword>
<comment type="caution">
    <text evidence="7">The sequence shown here is derived from an EMBL/GenBank/DDBJ whole genome shotgun (WGS) entry which is preliminary data.</text>
</comment>
<evidence type="ECO:0000256" key="2">
    <source>
        <dbReference type="ARBA" id="ARBA00006676"/>
    </source>
</evidence>
<keyword evidence="3" id="KW-0479">Metal-binding</keyword>
<name>A0ABW8C254_9ACTN</name>
<reference evidence="7 8" key="1">
    <citation type="submission" date="2024-10" db="EMBL/GenBank/DDBJ databases">
        <title>The Natural Products Discovery Center: Release of the First 8490 Sequenced Strains for Exploring Actinobacteria Biosynthetic Diversity.</title>
        <authorList>
            <person name="Kalkreuter E."/>
            <person name="Kautsar S.A."/>
            <person name="Yang D."/>
            <person name="Bader C.D."/>
            <person name="Teijaro C.N."/>
            <person name="Fluegel L."/>
            <person name="Davis C.M."/>
            <person name="Simpson J.R."/>
            <person name="Lauterbach L."/>
            <person name="Steele A.D."/>
            <person name="Gui C."/>
            <person name="Meng S."/>
            <person name="Li G."/>
            <person name="Viehrig K."/>
            <person name="Ye F."/>
            <person name="Su P."/>
            <person name="Kiefer A.F."/>
            <person name="Nichols A."/>
            <person name="Cepeda A.J."/>
            <person name="Yan W."/>
            <person name="Fan B."/>
            <person name="Jiang Y."/>
            <person name="Adhikari A."/>
            <person name="Zheng C.-J."/>
            <person name="Schuster L."/>
            <person name="Cowan T.M."/>
            <person name="Smanski M.J."/>
            <person name="Chevrette M.G."/>
            <person name="De Carvalho L.P.S."/>
            <person name="Shen B."/>
        </authorList>
    </citation>
    <scope>NUCLEOTIDE SEQUENCE [LARGE SCALE GENOMIC DNA]</scope>
    <source>
        <strain evidence="7 8">NPDC053399</strain>
    </source>
</reference>
<dbReference type="PANTHER" id="PTHR43114:SF6">
    <property type="entry name" value="ADENINE DEAMINASE"/>
    <property type="match status" value="1"/>
</dbReference>
<dbReference type="InterPro" id="IPR032466">
    <property type="entry name" value="Metal_Hydrolase"/>
</dbReference>
<organism evidence="7 8">
    <name type="scientific">Streptomyces fildesensis</name>
    <dbReference type="NCBI Taxonomy" id="375757"/>
    <lineage>
        <taxon>Bacteria</taxon>
        <taxon>Bacillati</taxon>
        <taxon>Actinomycetota</taxon>
        <taxon>Actinomycetes</taxon>
        <taxon>Kitasatosporales</taxon>
        <taxon>Streptomycetaceae</taxon>
        <taxon>Streptomyces</taxon>
    </lineage>
</organism>